<dbReference type="PANTHER" id="PTHR10366">
    <property type="entry name" value="NAD DEPENDENT EPIMERASE/DEHYDRATASE"/>
    <property type="match status" value="1"/>
</dbReference>
<comment type="caution">
    <text evidence="4">The sequence shown here is derived from an EMBL/GenBank/DDBJ whole genome shotgun (WGS) entry which is preliminary data.</text>
</comment>
<gene>
    <name evidence="4" type="ORF">IFR04_003614</name>
</gene>
<evidence type="ECO:0000313" key="5">
    <source>
        <dbReference type="Proteomes" id="UP000664132"/>
    </source>
</evidence>
<dbReference type="Proteomes" id="UP000664132">
    <property type="component" value="Unassembled WGS sequence"/>
</dbReference>
<dbReference type="InterPro" id="IPR001509">
    <property type="entry name" value="Epimerase_deHydtase"/>
</dbReference>
<name>A0A8H8BTQ5_9HELO</name>
<evidence type="ECO:0000313" key="4">
    <source>
        <dbReference type="EMBL" id="KAG4423248.1"/>
    </source>
</evidence>
<dbReference type="SUPFAM" id="SSF51735">
    <property type="entry name" value="NAD(P)-binding Rossmann-fold domains"/>
    <property type="match status" value="1"/>
</dbReference>
<dbReference type="OrthoDB" id="2735536at2759"/>
<dbReference type="Gene3D" id="3.40.50.720">
    <property type="entry name" value="NAD(P)-binding Rossmann-like Domain"/>
    <property type="match status" value="1"/>
</dbReference>
<accession>A0A8H8BTQ5</accession>
<dbReference type="GO" id="GO:0016616">
    <property type="term" value="F:oxidoreductase activity, acting on the CH-OH group of donors, NAD or NADP as acceptor"/>
    <property type="evidence" value="ECO:0007669"/>
    <property type="project" value="TreeGrafter"/>
</dbReference>
<reference evidence="4" key="1">
    <citation type="submission" date="2021-02" db="EMBL/GenBank/DDBJ databases">
        <title>Genome sequence Cadophora malorum strain M34.</title>
        <authorList>
            <person name="Stefanovic E."/>
            <person name="Vu D."/>
            <person name="Scully C."/>
            <person name="Dijksterhuis J."/>
            <person name="Roader J."/>
            <person name="Houbraken J."/>
        </authorList>
    </citation>
    <scope>NUCLEOTIDE SEQUENCE</scope>
    <source>
        <strain evidence="4">M34</strain>
    </source>
</reference>
<evidence type="ECO:0000256" key="2">
    <source>
        <dbReference type="ARBA" id="ARBA00023445"/>
    </source>
</evidence>
<organism evidence="4 5">
    <name type="scientific">Cadophora malorum</name>
    <dbReference type="NCBI Taxonomy" id="108018"/>
    <lineage>
        <taxon>Eukaryota</taxon>
        <taxon>Fungi</taxon>
        <taxon>Dikarya</taxon>
        <taxon>Ascomycota</taxon>
        <taxon>Pezizomycotina</taxon>
        <taxon>Leotiomycetes</taxon>
        <taxon>Helotiales</taxon>
        <taxon>Ploettnerulaceae</taxon>
        <taxon>Cadophora</taxon>
    </lineage>
</organism>
<feature type="domain" description="NAD-dependent epimerase/dehydratase" evidence="3">
    <location>
        <begin position="6"/>
        <end position="209"/>
    </location>
</feature>
<keyword evidence="5" id="KW-1185">Reference proteome</keyword>
<dbReference type="InterPro" id="IPR050425">
    <property type="entry name" value="NAD(P)_dehydrat-like"/>
</dbReference>
<evidence type="ECO:0000256" key="1">
    <source>
        <dbReference type="ARBA" id="ARBA00023002"/>
    </source>
</evidence>
<proteinExistence type="inferred from homology"/>
<dbReference type="AlphaFoldDB" id="A0A8H8BTQ5"/>
<dbReference type="EMBL" id="JAFJYH010000037">
    <property type="protein sequence ID" value="KAG4423248.1"/>
    <property type="molecule type" value="Genomic_DNA"/>
</dbReference>
<keyword evidence="1" id="KW-0560">Oxidoreductase</keyword>
<dbReference type="Pfam" id="PF01370">
    <property type="entry name" value="Epimerase"/>
    <property type="match status" value="1"/>
</dbReference>
<evidence type="ECO:0000259" key="3">
    <source>
        <dbReference type="Pfam" id="PF01370"/>
    </source>
</evidence>
<comment type="similarity">
    <text evidence="2">Belongs to the NAD(P)-dependent epimerase/dehydratase family. Dihydroflavonol-4-reductase subfamily.</text>
</comment>
<dbReference type="PANTHER" id="PTHR10366:SF564">
    <property type="entry name" value="STEROL-4-ALPHA-CARBOXYLATE 3-DEHYDROGENASE, DECARBOXYLATING"/>
    <property type="match status" value="1"/>
</dbReference>
<sequence length="343" mass="36624">MSEEIVLITGATGHVGFRTLVLVLEAGYQVRAAVRSQAKVEEILETKSIQALKPGSKLNFTIVPDLTIDGAYQDAIRDVTYVLHLASPMPPASDELSDYGMTLIKPAIAGTVNILKATALEPRIKRVVITSSAAALIEAKYLFEEDTPLGTVWNEKSRTAIPEGPFSSSFHAYHAGKIAALAAADEYATDPKTKFDIVTILPSFVLGNNELVTRAPDLALGSNGPVMGVVLGTKSGIPLVSSTVHLDDVAFMHVKALDPTIPAGTYVANSEGYAGTLWQKAARIVAEAFPAAVAKGLLNPDGVQPSLSTRLDASLSEQVFGFKFKRFDEQVKSVVEQYLELLG</sequence>
<dbReference type="InterPro" id="IPR036291">
    <property type="entry name" value="NAD(P)-bd_dom_sf"/>
</dbReference>
<protein>
    <recommendedName>
        <fullName evidence="3">NAD-dependent epimerase/dehydratase domain-containing protein</fullName>
    </recommendedName>
</protein>